<dbReference type="Proteomes" id="UP000318288">
    <property type="component" value="Unassembled WGS sequence"/>
</dbReference>
<dbReference type="Gene3D" id="3.20.20.150">
    <property type="entry name" value="Divalent-metal-dependent TIM barrel enzymes"/>
    <property type="match status" value="1"/>
</dbReference>
<evidence type="ECO:0000259" key="4">
    <source>
        <dbReference type="Pfam" id="PF01261"/>
    </source>
</evidence>
<keyword evidence="1 2" id="KW-0413">Isomerase</keyword>
<keyword evidence="5" id="KW-0670">Pyruvate</keyword>
<dbReference type="PANTHER" id="PTHR43489:SF3">
    <property type="entry name" value="XYLOSE ISOMERASE DOMAIN PROTEIN TIM BARREL"/>
    <property type="match status" value="1"/>
</dbReference>
<dbReference type="InterPro" id="IPR036237">
    <property type="entry name" value="Xyl_isomerase-like_sf"/>
</dbReference>
<proteinExistence type="inferred from homology"/>
<dbReference type="OrthoDB" id="9786584at2"/>
<dbReference type="RefSeq" id="WP_146461907.1">
    <property type="nucleotide sequence ID" value="NZ_SJPW01000008.1"/>
</dbReference>
<name>A0A5C6EBU5_9BACT</name>
<dbReference type="PANTHER" id="PTHR43489">
    <property type="entry name" value="ISOMERASE"/>
    <property type="match status" value="1"/>
</dbReference>
<dbReference type="PIRSF" id="PIRSF006241">
    <property type="entry name" value="HyI"/>
    <property type="match status" value="1"/>
</dbReference>
<dbReference type="Pfam" id="PF01261">
    <property type="entry name" value="AP_endonuc_2"/>
    <property type="match status" value="1"/>
</dbReference>
<protein>
    <submittedName>
        <fullName evidence="5">Hydroxypyruvate isomerase</fullName>
        <ecNumber evidence="5">5.3.1.22</ecNumber>
    </submittedName>
</protein>
<gene>
    <name evidence="5" type="primary">hyi_4</name>
    <name evidence="5" type="ORF">Poly51_55960</name>
</gene>
<feature type="domain" description="Xylose isomerase-like TIM barrel" evidence="4">
    <location>
        <begin position="27"/>
        <end position="257"/>
    </location>
</feature>
<sequence length="259" mass="28773">MPKNAPKYRPSVCIDAVFGTISSVEAIDQVAAAGIKAFEFWGWWDKDLDAIEAARDRHGMQIAACCTKFISLVDPATRDDYLAGLAESIRVAKRLKCPTLISQVGDFRPGVDRRAQHDCLVIGLRQASKLLADSGVTLVIEPLNELIDHRGYFLVRSDEAFEVIDQVESEHVKVVFDIYHQQISEGHVITNLRNNIDKIGHFHAAGNPGRNELTRGELNYPQIFSAIGETNYGGYVGLEYWPTKDAVTGLREVAGWFGQ</sequence>
<evidence type="ECO:0000256" key="1">
    <source>
        <dbReference type="ARBA" id="ARBA00023235"/>
    </source>
</evidence>
<evidence type="ECO:0000256" key="2">
    <source>
        <dbReference type="PIRNR" id="PIRNR006241"/>
    </source>
</evidence>
<keyword evidence="6" id="KW-1185">Reference proteome</keyword>
<dbReference type="InterPro" id="IPR050417">
    <property type="entry name" value="Sugar_Epim/Isomerase"/>
</dbReference>
<dbReference type="SUPFAM" id="SSF51658">
    <property type="entry name" value="Xylose isomerase-like"/>
    <property type="match status" value="1"/>
</dbReference>
<dbReference type="EMBL" id="SJPW01000008">
    <property type="protein sequence ID" value="TWU46200.1"/>
    <property type="molecule type" value="Genomic_DNA"/>
</dbReference>
<dbReference type="AlphaFoldDB" id="A0A5C6EBU5"/>
<feature type="active site" description="Proton donor/acceptor" evidence="3">
    <location>
        <position position="239"/>
    </location>
</feature>
<comment type="caution">
    <text evidence="5">The sequence shown here is derived from an EMBL/GenBank/DDBJ whole genome shotgun (WGS) entry which is preliminary data.</text>
</comment>
<organism evidence="5 6">
    <name type="scientific">Rubripirellula tenax</name>
    <dbReference type="NCBI Taxonomy" id="2528015"/>
    <lineage>
        <taxon>Bacteria</taxon>
        <taxon>Pseudomonadati</taxon>
        <taxon>Planctomycetota</taxon>
        <taxon>Planctomycetia</taxon>
        <taxon>Pirellulales</taxon>
        <taxon>Pirellulaceae</taxon>
        <taxon>Rubripirellula</taxon>
    </lineage>
</organism>
<reference evidence="5 6" key="1">
    <citation type="submission" date="2019-02" db="EMBL/GenBank/DDBJ databases">
        <title>Deep-cultivation of Planctomycetes and their phenomic and genomic characterization uncovers novel biology.</title>
        <authorList>
            <person name="Wiegand S."/>
            <person name="Jogler M."/>
            <person name="Boedeker C."/>
            <person name="Pinto D."/>
            <person name="Vollmers J."/>
            <person name="Rivas-Marin E."/>
            <person name="Kohn T."/>
            <person name="Peeters S.H."/>
            <person name="Heuer A."/>
            <person name="Rast P."/>
            <person name="Oberbeckmann S."/>
            <person name="Bunk B."/>
            <person name="Jeske O."/>
            <person name="Meyerdierks A."/>
            <person name="Storesund J.E."/>
            <person name="Kallscheuer N."/>
            <person name="Luecker S."/>
            <person name="Lage O.M."/>
            <person name="Pohl T."/>
            <person name="Merkel B.J."/>
            <person name="Hornburger P."/>
            <person name="Mueller R.-W."/>
            <person name="Bruemmer F."/>
            <person name="Labrenz M."/>
            <person name="Spormann A.M."/>
            <person name="Op Den Camp H."/>
            <person name="Overmann J."/>
            <person name="Amann R."/>
            <person name="Jetten M.S.M."/>
            <person name="Mascher T."/>
            <person name="Medema M.H."/>
            <person name="Devos D.P."/>
            <person name="Kaster A.-K."/>
            <person name="Ovreas L."/>
            <person name="Rohde M."/>
            <person name="Galperin M.Y."/>
            <person name="Jogler C."/>
        </authorList>
    </citation>
    <scope>NUCLEOTIDE SEQUENCE [LARGE SCALE GENOMIC DNA]</scope>
    <source>
        <strain evidence="5 6">Poly51</strain>
    </source>
</reference>
<evidence type="ECO:0000313" key="6">
    <source>
        <dbReference type="Proteomes" id="UP000318288"/>
    </source>
</evidence>
<evidence type="ECO:0000256" key="3">
    <source>
        <dbReference type="PIRSR" id="PIRSR006241-50"/>
    </source>
</evidence>
<dbReference type="InterPro" id="IPR013022">
    <property type="entry name" value="Xyl_isomerase-like_TIM-brl"/>
</dbReference>
<dbReference type="InterPro" id="IPR026040">
    <property type="entry name" value="HyI-like"/>
</dbReference>
<comment type="similarity">
    <text evidence="2">Belongs to the hyi family.</text>
</comment>
<evidence type="ECO:0000313" key="5">
    <source>
        <dbReference type="EMBL" id="TWU46200.1"/>
    </source>
</evidence>
<dbReference type="EC" id="5.3.1.22" evidence="5"/>
<dbReference type="GO" id="GO:0008903">
    <property type="term" value="F:hydroxypyruvate isomerase activity"/>
    <property type="evidence" value="ECO:0007669"/>
    <property type="project" value="UniProtKB-EC"/>
</dbReference>
<feature type="active site" description="Proton donor/acceptor" evidence="3">
    <location>
        <position position="141"/>
    </location>
</feature>
<accession>A0A5C6EBU5</accession>